<evidence type="ECO:0000256" key="1">
    <source>
        <dbReference type="SAM" id="MobiDB-lite"/>
    </source>
</evidence>
<evidence type="ECO:0000313" key="3">
    <source>
        <dbReference type="Proteomes" id="UP001530293"/>
    </source>
</evidence>
<reference evidence="2 3" key="1">
    <citation type="submission" date="2024-10" db="EMBL/GenBank/DDBJ databases">
        <title>Updated reference genomes for cyclostephanoid diatoms.</title>
        <authorList>
            <person name="Roberts W.R."/>
            <person name="Alverson A.J."/>
        </authorList>
    </citation>
    <scope>NUCLEOTIDE SEQUENCE [LARGE SCALE GENOMIC DNA]</scope>
    <source>
        <strain evidence="2 3">AJA232-27</strain>
    </source>
</reference>
<dbReference type="Proteomes" id="UP001530293">
    <property type="component" value="Unassembled WGS sequence"/>
</dbReference>
<keyword evidence="3" id="KW-1185">Reference proteome</keyword>
<sequence length="827" mass="92226">MNVVGGGGASTNKQSIQRRNHQQRRSAASPSSGLSLPPWMTCHHLPERGIVSNSTLSLPSNNVNDVSKLTAAVGGEVEDDDAANNATTSRRPSRRKRGQRSSSIGVGVSLSDETTTTLTTASNNKTKKDIALDSIYTPTTQEVHGHSRYLSECAMRIVMQEVEDCVNYSLRYSWNEEGNLLKNSNSGIDELNAKTNKKLQKWMKGGETQLPTLASEIHGFFGMFQPDEVDGVDDQQQIDLHNRRLQEDLEEDANNILFNGLRPERYNANLLPVAVVKCHPNVLDRAMITKGLASDLSKRSNTSTINQQQQHQSPRRSPCVCVIRSTSELVRKGRIIAELLSQCLRNDPIHGESYAIELQQQRKRRKSYRYGGVNNGVLVRSIWSWTQSLVDWAGCTESYDSIIVILEDPEEIASPTLDSFFATMSSLRCGHENDGGDGVPISVVVMDSSPGGLGDGLSKLVRPAFRGGTAGGAVVRELYVPPPPVQWDLFINRLFTSDSIPTFLWTDRRLFMDIEAIFRDCDNSIVSVGRMLKSTLRRYFAVPGAFISLLNCEKFTTPNEARIKWLFGDEHGRRIILLHLSTDTLATITAQKDGNIFDLFRRVQTFYLCHQLCQRLNTIFNLSSIGGIVVFSDLHMSSRMLELLRLLGTVRRKIATWNDAPTNCAASLRKELDEFIILTGKLNSNDESNVALAKALVDNILAWARQNMSMQSTVDDTPFVQPRRDVATTLYSTVPHPLDGCPLAHARRVAFGVFQSRVMTLADWYEKYFDAISESNGGQTHGSYSNEAAFFFAVYELVHMGFVKKVSTGKRKEEAYEKIAIIWGNGR</sequence>
<evidence type="ECO:0008006" key="4">
    <source>
        <dbReference type="Google" id="ProtNLM"/>
    </source>
</evidence>
<protein>
    <recommendedName>
        <fullName evidence="4">Origin recognition complex subunit 3</fullName>
    </recommendedName>
</protein>
<organism evidence="2 3">
    <name type="scientific">Discostella pseudostelligera</name>
    <dbReference type="NCBI Taxonomy" id="259834"/>
    <lineage>
        <taxon>Eukaryota</taxon>
        <taxon>Sar</taxon>
        <taxon>Stramenopiles</taxon>
        <taxon>Ochrophyta</taxon>
        <taxon>Bacillariophyta</taxon>
        <taxon>Coscinodiscophyceae</taxon>
        <taxon>Thalassiosirophycidae</taxon>
        <taxon>Stephanodiscales</taxon>
        <taxon>Stephanodiscaceae</taxon>
        <taxon>Discostella</taxon>
    </lineage>
</organism>
<dbReference type="EMBL" id="JALLBG020000031">
    <property type="protein sequence ID" value="KAL3771054.1"/>
    <property type="molecule type" value="Genomic_DNA"/>
</dbReference>
<feature type="compositionally biased region" description="Low complexity" evidence="1">
    <location>
        <begin position="26"/>
        <end position="38"/>
    </location>
</feature>
<name>A0ABD3N4P5_9STRA</name>
<evidence type="ECO:0000313" key="2">
    <source>
        <dbReference type="EMBL" id="KAL3771054.1"/>
    </source>
</evidence>
<feature type="region of interest" description="Disordered" evidence="1">
    <location>
        <begin position="1"/>
        <end position="40"/>
    </location>
</feature>
<proteinExistence type="predicted"/>
<dbReference type="AlphaFoldDB" id="A0ABD3N4P5"/>
<accession>A0ABD3N4P5</accession>
<gene>
    <name evidence="2" type="ORF">ACHAWU_006431</name>
</gene>
<feature type="region of interest" description="Disordered" evidence="1">
    <location>
        <begin position="75"/>
        <end position="109"/>
    </location>
</feature>
<comment type="caution">
    <text evidence="2">The sequence shown here is derived from an EMBL/GenBank/DDBJ whole genome shotgun (WGS) entry which is preliminary data.</text>
</comment>